<dbReference type="EMBL" id="SWCJ01000028">
    <property type="protein sequence ID" value="TKB49162.1"/>
    <property type="molecule type" value="Genomic_DNA"/>
</dbReference>
<gene>
    <name evidence="1" type="ORF">FCL42_20885</name>
</gene>
<accession>A0A4V5NXM6</accession>
<evidence type="ECO:0000313" key="1">
    <source>
        <dbReference type="EMBL" id="TKB49162.1"/>
    </source>
</evidence>
<comment type="caution">
    <text evidence="1">The sequence shown here is derived from an EMBL/GenBank/DDBJ whole genome shotgun (WGS) entry which is preliminary data.</text>
</comment>
<sequence>MNKQTKKQIKKQTKLLEKSVKKSVKQALKAAKKSGDDVVHLDKKALKALTDKLVAEALPPKPKLAKVVQIRPVEQDPFAFARKPLKKSPCKRCPALSGGLCACAMKREKKHSKVA</sequence>
<dbReference type="AlphaFoldDB" id="A0A4V5NXM6"/>
<name>A0A4V5NXM6_9GAMM</name>
<proteinExistence type="predicted"/>
<keyword evidence="2" id="KW-1185">Reference proteome</keyword>
<evidence type="ECO:0000313" key="2">
    <source>
        <dbReference type="Proteomes" id="UP000305675"/>
    </source>
</evidence>
<protein>
    <submittedName>
        <fullName evidence="1">Uncharacterized protein</fullName>
    </submittedName>
</protein>
<organism evidence="1 2">
    <name type="scientific">Ferrimonas aestuarii</name>
    <dbReference type="NCBI Taxonomy" id="2569539"/>
    <lineage>
        <taxon>Bacteria</taxon>
        <taxon>Pseudomonadati</taxon>
        <taxon>Pseudomonadota</taxon>
        <taxon>Gammaproteobacteria</taxon>
        <taxon>Alteromonadales</taxon>
        <taxon>Ferrimonadaceae</taxon>
        <taxon>Ferrimonas</taxon>
    </lineage>
</organism>
<reference evidence="1 2" key="1">
    <citation type="submission" date="2019-04" db="EMBL/GenBank/DDBJ databases">
        <authorList>
            <person name="Hwang J.C."/>
        </authorList>
    </citation>
    <scope>NUCLEOTIDE SEQUENCE [LARGE SCALE GENOMIC DNA]</scope>
    <source>
        <strain evidence="1 2">IMCC35002</strain>
    </source>
</reference>
<dbReference type="OrthoDB" id="6265985at2"/>
<dbReference type="Proteomes" id="UP000305675">
    <property type="component" value="Unassembled WGS sequence"/>
</dbReference>
<dbReference type="RefSeq" id="WP_136865360.1">
    <property type="nucleotide sequence ID" value="NZ_SWCJ01000028.1"/>
</dbReference>